<evidence type="ECO:0000313" key="7">
    <source>
        <dbReference type="EMBL" id="PYE49436.1"/>
    </source>
</evidence>
<dbReference type="Proteomes" id="UP000248326">
    <property type="component" value="Unassembled WGS sequence"/>
</dbReference>
<keyword evidence="3" id="KW-0479">Metal-binding</keyword>
<dbReference type="InterPro" id="IPR011032">
    <property type="entry name" value="GroES-like_sf"/>
</dbReference>
<keyword evidence="5" id="KW-0560">Oxidoreductase</keyword>
<evidence type="ECO:0000256" key="1">
    <source>
        <dbReference type="ARBA" id="ARBA00001947"/>
    </source>
</evidence>
<dbReference type="InterPro" id="IPR036291">
    <property type="entry name" value="NAD(P)-bd_dom_sf"/>
</dbReference>
<evidence type="ECO:0000256" key="2">
    <source>
        <dbReference type="ARBA" id="ARBA00008072"/>
    </source>
</evidence>
<organism evidence="7 8">
    <name type="scientific">Deinococcus yavapaiensis KR-236</name>
    <dbReference type="NCBI Taxonomy" id="694435"/>
    <lineage>
        <taxon>Bacteria</taxon>
        <taxon>Thermotogati</taxon>
        <taxon>Deinococcota</taxon>
        <taxon>Deinococci</taxon>
        <taxon>Deinococcales</taxon>
        <taxon>Deinococcaceae</taxon>
        <taxon>Deinococcus</taxon>
    </lineage>
</organism>
<evidence type="ECO:0000256" key="3">
    <source>
        <dbReference type="ARBA" id="ARBA00022723"/>
    </source>
</evidence>
<dbReference type="AlphaFoldDB" id="A0A318S0Z0"/>
<reference evidence="7 8" key="1">
    <citation type="submission" date="2018-06" db="EMBL/GenBank/DDBJ databases">
        <title>Genomic Encyclopedia of Type Strains, Phase IV (KMG-IV): sequencing the most valuable type-strain genomes for metagenomic binning, comparative biology and taxonomic classification.</title>
        <authorList>
            <person name="Goeker M."/>
        </authorList>
    </citation>
    <scope>NUCLEOTIDE SEQUENCE [LARGE SCALE GENOMIC DNA]</scope>
    <source>
        <strain evidence="7 8">DSM 18048</strain>
    </source>
</reference>
<evidence type="ECO:0000256" key="5">
    <source>
        <dbReference type="ARBA" id="ARBA00023002"/>
    </source>
</evidence>
<dbReference type="Gene3D" id="3.40.50.720">
    <property type="entry name" value="NAD(P)-binding Rossmann-like Domain"/>
    <property type="match status" value="1"/>
</dbReference>
<comment type="caution">
    <text evidence="7">The sequence shown here is derived from an EMBL/GenBank/DDBJ whole genome shotgun (WGS) entry which is preliminary data.</text>
</comment>
<evidence type="ECO:0000313" key="8">
    <source>
        <dbReference type="Proteomes" id="UP000248326"/>
    </source>
</evidence>
<keyword evidence="4" id="KW-0862">Zinc</keyword>
<dbReference type="SUPFAM" id="SSF50129">
    <property type="entry name" value="GroES-like"/>
    <property type="match status" value="1"/>
</dbReference>
<protein>
    <submittedName>
        <fullName evidence="7">Alcohol dehydrogenase</fullName>
    </submittedName>
</protein>
<dbReference type="InterPro" id="IPR013154">
    <property type="entry name" value="ADH-like_N"/>
</dbReference>
<comment type="cofactor">
    <cofactor evidence="1">
        <name>Zn(2+)</name>
        <dbReference type="ChEBI" id="CHEBI:29105"/>
    </cofactor>
</comment>
<dbReference type="SUPFAM" id="SSF51735">
    <property type="entry name" value="NAD(P)-binding Rossmann-fold domains"/>
    <property type="match status" value="1"/>
</dbReference>
<dbReference type="GO" id="GO:0016491">
    <property type="term" value="F:oxidoreductase activity"/>
    <property type="evidence" value="ECO:0007669"/>
    <property type="project" value="UniProtKB-KW"/>
</dbReference>
<proteinExistence type="inferred from homology"/>
<accession>A0A318S0Z0</accession>
<comment type="similarity">
    <text evidence="2">Belongs to the zinc-containing alcohol dehydrogenase family.</text>
</comment>
<dbReference type="Pfam" id="PF08240">
    <property type="entry name" value="ADH_N"/>
    <property type="match status" value="1"/>
</dbReference>
<dbReference type="GO" id="GO:0046872">
    <property type="term" value="F:metal ion binding"/>
    <property type="evidence" value="ECO:0007669"/>
    <property type="project" value="UniProtKB-KW"/>
</dbReference>
<name>A0A318S0Z0_9DEIO</name>
<evidence type="ECO:0000256" key="4">
    <source>
        <dbReference type="ARBA" id="ARBA00022833"/>
    </source>
</evidence>
<keyword evidence="8" id="KW-1185">Reference proteome</keyword>
<dbReference type="CDD" id="cd08255">
    <property type="entry name" value="2-desacetyl-2-hydroxyethyl_bacteriochlorophyllide_like"/>
    <property type="match status" value="1"/>
</dbReference>
<dbReference type="EMBL" id="QJSX01000023">
    <property type="protein sequence ID" value="PYE49436.1"/>
    <property type="molecule type" value="Genomic_DNA"/>
</dbReference>
<feature type="domain" description="Alcohol dehydrogenase-like N-terminal" evidence="6">
    <location>
        <begin position="52"/>
        <end position="108"/>
    </location>
</feature>
<evidence type="ECO:0000259" key="6">
    <source>
        <dbReference type="Pfam" id="PF08240"/>
    </source>
</evidence>
<dbReference type="PANTHER" id="PTHR43350">
    <property type="entry name" value="NAD-DEPENDENT ALCOHOL DEHYDROGENASE"/>
    <property type="match status" value="1"/>
</dbReference>
<gene>
    <name evidence="7" type="ORF">DES52_12330</name>
</gene>
<dbReference type="PANTHER" id="PTHR43350:SF19">
    <property type="entry name" value="D-GULOSIDE 3-DEHYDROGENASE"/>
    <property type="match status" value="1"/>
</dbReference>
<dbReference type="Gene3D" id="3.90.180.10">
    <property type="entry name" value="Medium-chain alcohol dehydrogenases, catalytic domain"/>
    <property type="match status" value="2"/>
</dbReference>
<sequence>MVSSGRSRSELKRGRTLDLREVRSIRATRLVLNGVRELALEQFALPEPGALQVVLRTRLSAVSVSSELGVVEGRVPTSFPTTLGYQTLGVVEAVGEGVTLPIGTRVVTTLGHASAGVVPEARCLVVPPHVSDRAALAAILGEETFKGVRKLAASRHESVLIAGAGLLGLLTVFNLTRRGVSNVTVVEPNAERRALAETFGAVATSPGHLAREDFDVGFECSASPEGFAELLSHLRPRGRACVLSDGNWGALTLPRAFHERELSVVASSDGEDYQGYAAWLWTHSREGLERLFETTVAPSDVPSTFERLRRPPRPVSVVVDWSLEGS</sequence>